<gene>
    <name evidence="6" type="ORF">K503DRAFT_747795</name>
</gene>
<proteinExistence type="predicted"/>
<keyword evidence="7" id="KW-1185">Reference proteome</keyword>
<dbReference type="GO" id="GO:0008263">
    <property type="term" value="F:pyrimidine-specific mismatch base pair DNA N-glycosylase activity"/>
    <property type="evidence" value="ECO:0007669"/>
    <property type="project" value="TreeGrafter"/>
</dbReference>
<evidence type="ECO:0000259" key="5">
    <source>
        <dbReference type="Pfam" id="PF03167"/>
    </source>
</evidence>
<dbReference type="InParanoid" id="A0A1B7MNH8"/>
<dbReference type="Gene3D" id="3.40.470.10">
    <property type="entry name" value="Uracil-DNA glycosylase-like domain"/>
    <property type="match status" value="1"/>
</dbReference>
<evidence type="ECO:0000313" key="6">
    <source>
        <dbReference type="EMBL" id="OAX34162.1"/>
    </source>
</evidence>
<evidence type="ECO:0000256" key="3">
    <source>
        <dbReference type="ARBA" id="ARBA00023204"/>
    </source>
</evidence>
<dbReference type="Pfam" id="PF03167">
    <property type="entry name" value="UDG"/>
    <property type="match status" value="1"/>
</dbReference>
<dbReference type="InterPro" id="IPR015637">
    <property type="entry name" value="MUG/TDG"/>
</dbReference>
<accession>A0A1B7MNH8</accession>
<feature type="domain" description="Uracil-DNA glycosylase-like" evidence="5">
    <location>
        <begin position="136"/>
        <end position="297"/>
    </location>
</feature>
<keyword evidence="2" id="KW-0378">Hydrolase</keyword>
<organism evidence="6 7">
    <name type="scientific">Rhizopogon vinicolor AM-OR11-026</name>
    <dbReference type="NCBI Taxonomy" id="1314800"/>
    <lineage>
        <taxon>Eukaryota</taxon>
        <taxon>Fungi</taxon>
        <taxon>Dikarya</taxon>
        <taxon>Basidiomycota</taxon>
        <taxon>Agaricomycotina</taxon>
        <taxon>Agaricomycetes</taxon>
        <taxon>Agaricomycetidae</taxon>
        <taxon>Boletales</taxon>
        <taxon>Suillineae</taxon>
        <taxon>Rhizopogonaceae</taxon>
        <taxon>Rhizopogon</taxon>
    </lineage>
</organism>
<dbReference type="AlphaFoldDB" id="A0A1B7MNH8"/>
<dbReference type="FunCoup" id="A0A1B7MNH8">
    <property type="interactions" value="21"/>
</dbReference>
<reference evidence="6 7" key="1">
    <citation type="submission" date="2016-06" db="EMBL/GenBank/DDBJ databases">
        <title>Comparative genomics of the ectomycorrhizal sister species Rhizopogon vinicolor and Rhizopogon vesiculosus (Basidiomycota: Boletales) reveals a divergence of the mating type B locus.</title>
        <authorList>
            <consortium name="DOE Joint Genome Institute"/>
            <person name="Mujic A.B."/>
            <person name="Kuo A."/>
            <person name="Tritt A."/>
            <person name="Lipzen A."/>
            <person name="Chen C."/>
            <person name="Johnson J."/>
            <person name="Sharma A."/>
            <person name="Barry K."/>
            <person name="Grigoriev I.V."/>
            <person name="Spatafora J.W."/>
        </authorList>
    </citation>
    <scope>NUCLEOTIDE SEQUENCE [LARGE SCALE GENOMIC DNA]</scope>
    <source>
        <strain evidence="6 7">AM-OR11-026</strain>
    </source>
</reference>
<feature type="region of interest" description="Disordered" evidence="4">
    <location>
        <begin position="323"/>
        <end position="343"/>
    </location>
</feature>
<dbReference type="SUPFAM" id="SSF52141">
    <property type="entry name" value="Uracil-DNA glycosylase-like"/>
    <property type="match status" value="1"/>
</dbReference>
<keyword evidence="3" id="KW-0234">DNA repair</keyword>
<dbReference type="InterPro" id="IPR005122">
    <property type="entry name" value="Uracil-DNA_glycosylase-like"/>
</dbReference>
<evidence type="ECO:0000313" key="7">
    <source>
        <dbReference type="Proteomes" id="UP000092154"/>
    </source>
</evidence>
<dbReference type="Proteomes" id="UP000092154">
    <property type="component" value="Unassembled WGS sequence"/>
</dbReference>
<dbReference type="GO" id="GO:0004844">
    <property type="term" value="F:uracil DNA N-glycosylase activity"/>
    <property type="evidence" value="ECO:0007669"/>
    <property type="project" value="TreeGrafter"/>
</dbReference>
<dbReference type="OrthoDB" id="565731at2759"/>
<evidence type="ECO:0000256" key="1">
    <source>
        <dbReference type="ARBA" id="ARBA00022763"/>
    </source>
</evidence>
<keyword evidence="1" id="KW-0227">DNA damage</keyword>
<dbReference type="CDD" id="cd10028">
    <property type="entry name" value="UDG-F2_TDG_MUG"/>
    <property type="match status" value="1"/>
</dbReference>
<evidence type="ECO:0000256" key="4">
    <source>
        <dbReference type="SAM" id="MobiDB-lite"/>
    </source>
</evidence>
<protein>
    <submittedName>
        <fullName evidence="6">DNA glycosylase</fullName>
    </submittedName>
</protein>
<dbReference type="PANTHER" id="PTHR12159:SF9">
    <property type="entry name" value="G_T MISMATCH-SPECIFIC THYMINE DNA GLYCOSYLASE"/>
    <property type="match status" value="1"/>
</dbReference>
<dbReference type="STRING" id="1314800.A0A1B7MNH8"/>
<dbReference type="EMBL" id="KV448649">
    <property type="protein sequence ID" value="OAX34162.1"/>
    <property type="molecule type" value="Genomic_DNA"/>
</dbReference>
<dbReference type="InterPro" id="IPR036895">
    <property type="entry name" value="Uracil-DNA_glycosylase-like_sf"/>
</dbReference>
<name>A0A1B7MNH8_9AGAM</name>
<dbReference type="GO" id="GO:0006285">
    <property type="term" value="P:base-excision repair, AP site formation"/>
    <property type="evidence" value="ECO:0007669"/>
    <property type="project" value="InterPro"/>
</dbReference>
<sequence>MSLKEEHDDEDLATERFKASLSKFIFSTPPVTAQDNSSEVPNSRRSVRAATSQNLVKPDVLPSPSRMGKRKASDGSPSKNSTKKLKRGYAPPETYAHLSPLTDYLAYGLDVVFCGIKWVGYYFISHSLMTKPCYASPGYMSAQKGHHFANPTNHFWKCLHQSGFTSRLLPPSEDYSLPVSFNIGLTNLVDRPSAEASELSSSERISSVPVLLAKLALHRPRFLCLVGTSNWDVVRKALLSMSTGPSSRAATKNIGLQPFKICYPPMAGPSSDTSADTNETLLFVVPSTSGRVVQYQLPDKIELFSELKKLVDKPSSEIDTSEMKRITVSTPRSTKTKGISQDI</sequence>
<feature type="compositionally biased region" description="Polar residues" evidence="4">
    <location>
        <begin position="29"/>
        <end position="55"/>
    </location>
</feature>
<dbReference type="PANTHER" id="PTHR12159">
    <property type="entry name" value="G/T AND G/U MISMATCH-SPECIFIC DNA GLYCOSYLASE"/>
    <property type="match status" value="1"/>
</dbReference>
<evidence type="ECO:0000256" key="2">
    <source>
        <dbReference type="ARBA" id="ARBA00022801"/>
    </source>
</evidence>
<feature type="region of interest" description="Disordered" evidence="4">
    <location>
        <begin position="29"/>
        <end position="89"/>
    </location>
</feature>
<feature type="compositionally biased region" description="Polar residues" evidence="4">
    <location>
        <begin position="327"/>
        <end position="343"/>
    </location>
</feature>